<dbReference type="EMBL" id="CP059399">
    <property type="protein sequence ID" value="QLY32158.1"/>
    <property type="molecule type" value="Genomic_DNA"/>
</dbReference>
<dbReference type="InterPro" id="IPR051200">
    <property type="entry name" value="Host-pathogen_enzymatic-act"/>
</dbReference>
<dbReference type="Gene3D" id="2.130.10.10">
    <property type="entry name" value="YVTN repeat-like/Quinoprotein amine dehydrogenase"/>
    <property type="match status" value="2"/>
</dbReference>
<organism evidence="1 2">
    <name type="scientific">Nocardia huaxiensis</name>
    <dbReference type="NCBI Taxonomy" id="2755382"/>
    <lineage>
        <taxon>Bacteria</taxon>
        <taxon>Bacillati</taxon>
        <taxon>Actinomycetota</taxon>
        <taxon>Actinomycetes</taxon>
        <taxon>Mycobacteriales</taxon>
        <taxon>Nocardiaceae</taxon>
        <taxon>Nocardia</taxon>
    </lineage>
</organism>
<dbReference type="SUPFAM" id="SSF50974">
    <property type="entry name" value="Nitrous oxide reductase, N-terminal domain"/>
    <property type="match status" value="1"/>
</dbReference>
<accession>A0A7D6ZF80</accession>
<dbReference type="RefSeq" id="WP_181583331.1">
    <property type="nucleotide sequence ID" value="NZ_CP059399.1"/>
</dbReference>
<dbReference type="InterPro" id="IPR015943">
    <property type="entry name" value="WD40/YVTN_repeat-like_dom_sf"/>
</dbReference>
<dbReference type="AlphaFoldDB" id="A0A7D6ZF80"/>
<evidence type="ECO:0000313" key="1">
    <source>
        <dbReference type="EMBL" id="QLY32158.1"/>
    </source>
</evidence>
<protein>
    <submittedName>
        <fullName evidence="1">YncE family protein</fullName>
    </submittedName>
</protein>
<dbReference type="KEGG" id="nhu:H0264_07750"/>
<keyword evidence="2" id="KW-1185">Reference proteome</keyword>
<dbReference type="PANTHER" id="PTHR47197:SF3">
    <property type="entry name" value="DIHYDRO-HEME D1 DEHYDROGENASE"/>
    <property type="match status" value="1"/>
</dbReference>
<dbReference type="Proteomes" id="UP000515512">
    <property type="component" value="Chromosome"/>
</dbReference>
<dbReference type="InterPro" id="IPR011045">
    <property type="entry name" value="N2O_reductase_N"/>
</dbReference>
<evidence type="ECO:0000313" key="2">
    <source>
        <dbReference type="Proteomes" id="UP000515512"/>
    </source>
</evidence>
<gene>
    <name evidence="1" type="ORF">H0264_07750</name>
</gene>
<reference evidence="1 2" key="1">
    <citation type="submission" date="2020-07" db="EMBL/GenBank/DDBJ databases">
        <authorList>
            <person name="Zhuang K."/>
            <person name="Ran Y."/>
        </authorList>
    </citation>
    <scope>NUCLEOTIDE SEQUENCE [LARGE SCALE GENOMIC DNA]</scope>
    <source>
        <strain evidence="1 2">WCH-YHL-001</strain>
    </source>
</reference>
<dbReference type="PANTHER" id="PTHR47197">
    <property type="entry name" value="PROTEIN NIRF"/>
    <property type="match status" value="1"/>
</dbReference>
<name>A0A7D6ZF80_9NOCA</name>
<proteinExistence type="predicted"/>
<sequence>MPETDTPTPARRRRGLWLVAGIVLAVAAAAAAVNFARGKYDDPVDSTTGGGASAVTENGGRTTIPVGYRGPGNWGLILDPAAHTLYVLDTVFEGRKAKGAVVSIVDLTANKVAGTIALPDLPRDIALDPGTRTLYAVTGEYDNPDAGAVIVVDVAARKITATIPTGQNAWKVAVDEKSHTAYILNCVRNCIDDPSADRPSTLSVLPSGATTVNPPIPFGDFATDFALDTDTNRAYIVNGHARVDVFDLATSAVAASIPLPLPNSYASEIRFDRATRTAFTSSWRWPELTLVDVDATTSRQLDRGGVNHEQYCTPYDFDNHALDGAAHTLYISCDGKGTVTAFDTETGAVTDTVQVADASSLAVDPNNHTLYVYGNGVVTVVPRGGAK</sequence>